<keyword evidence="6" id="KW-0406">Ion transport</keyword>
<dbReference type="EMBL" id="BLRZ01000142">
    <property type="protein sequence ID" value="GFP31013.1"/>
    <property type="molecule type" value="Genomic_DNA"/>
</dbReference>
<name>A0A6V8NH59_9ACTN</name>
<comment type="caution">
    <text evidence="10">The sequence shown here is derived from an EMBL/GenBank/DDBJ whole genome shotgun (WGS) entry which is preliminary data.</text>
</comment>
<evidence type="ECO:0000256" key="4">
    <source>
        <dbReference type="ARBA" id="ARBA00022692"/>
    </source>
</evidence>
<feature type="transmembrane region" description="Helical" evidence="9">
    <location>
        <begin position="597"/>
        <end position="623"/>
    </location>
</feature>
<feature type="transmembrane region" description="Helical" evidence="9">
    <location>
        <begin position="453"/>
        <end position="474"/>
    </location>
</feature>
<keyword evidence="4 9" id="KW-0812">Transmembrane</keyword>
<dbReference type="AlphaFoldDB" id="A0A6V8NH59"/>
<organism evidence="10 12">
    <name type="scientific">Candidatus Hakubella thermalkaliphila</name>
    <dbReference type="NCBI Taxonomy" id="2754717"/>
    <lineage>
        <taxon>Bacteria</taxon>
        <taxon>Bacillati</taxon>
        <taxon>Actinomycetota</taxon>
        <taxon>Actinomycetota incertae sedis</taxon>
        <taxon>Candidatus Hakubellales</taxon>
        <taxon>Candidatus Hakubellaceae</taxon>
        <taxon>Candidatus Hakubella</taxon>
    </lineage>
</organism>
<keyword evidence="5 9" id="KW-1133">Transmembrane helix</keyword>
<dbReference type="Pfam" id="PF01496">
    <property type="entry name" value="V_ATPase_I"/>
    <property type="match status" value="2"/>
</dbReference>
<feature type="transmembrane region" description="Helical" evidence="9">
    <location>
        <begin position="406"/>
        <end position="430"/>
    </location>
</feature>
<feature type="transmembrane region" description="Helical" evidence="9">
    <location>
        <begin position="368"/>
        <end position="394"/>
    </location>
</feature>
<dbReference type="GO" id="GO:0051117">
    <property type="term" value="F:ATPase binding"/>
    <property type="evidence" value="ECO:0007669"/>
    <property type="project" value="TreeGrafter"/>
</dbReference>
<dbReference type="GO" id="GO:0007035">
    <property type="term" value="P:vacuolar acidification"/>
    <property type="evidence" value="ECO:0007669"/>
    <property type="project" value="TreeGrafter"/>
</dbReference>
<evidence type="ECO:0000256" key="7">
    <source>
        <dbReference type="ARBA" id="ARBA00023136"/>
    </source>
</evidence>
<dbReference type="Gene3D" id="3.30.70.2750">
    <property type="match status" value="1"/>
</dbReference>
<evidence type="ECO:0000256" key="9">
    <source>
        <dbReference type="SAM" id="Phobius"/>
    </source>
</evidence>
<dbReference type="RefSeq" id="WP_176237009.1">
    <property type="nucleotide sequence ID" value="NZ_BLRU01000112.1"/>
</dbReference>
<dbReference type="InterPro" id="IPR002490">
    <property type="entry name" value="V-ATPase_116kDa_su"/>
</dbReference>
<evidence type="ECO:0000256" key="2">
    <source>
        <dbReference type="ARBA" id="ARBA00009904"/>
    </source>
</evidence>
<sequence length="666" mass="74290">MAIARMKKVYIMGHQSIRGELLEGLQEAELVHIANLREKIEPDVLDEAEIADQEELGSLHLKLSKVGFVLDQLGRFYIEKKGFLSSLIKEKVVVSLEDLKKVEEKLNFEQVYAECEALENEFARVLSNLRHLEEQRKSLVPWLGLDLKIEDIRDTRETGIITGKLPVSNFKKFASDIESELSYTCFNTVSEDGRNKCLFIIYHREEEGALASILGRHGFQEVTFPGLKDTPEIEYRKIQKETGALEKRRDEIREQIQGKASYREGLLVFHDYLQSLVLRKEVGKKFATTDQVFLIEGWVKEKNMAAASELVSEASDTIDISYSDPAPDEEPPVILENNRWIEPFEVITEVYGAPHPKELDPTPYTAPFFLVAFGLALGDVGYGLVLSLLSWLLLKKIPLGKMGQKFLRLLIYGGVAAVVAGVLTGGWFAIPSESLPPVLKNLRLFDPLSSDGLITFLLLSFGFGLLQLFLGVFLEMVDNFRRGKVLDGLIDQGSVLMFLPGAALMVIWMFWSGNNGGTPLWAKVGLVLIITASLLTVFFRNRQSKSLLGRVGGGLYSLYQMSSFLGDTVSYARLMALGIATTMIGWAFNILGGMIMAVPVVGIIIGSLLLVFLHAISLMINLIGAVVHPLRLQYVEFFTKFFEGGGEGFRPFSIFTKNVILRSKGG</sequence>
<reference evidence="12 13" key="1">
    <citation type="journal article" date="2020" name="Front. Microbiol.">
        <title>Single-cell genomics of novel Actinobacteria with the Wood-Ljungdahl pathway discovered in a serpentinizing system.</title>
        <authorList>
            <person name="Merino N."/>
            <person name="Kawai M."/>
            <person name="Boyd E.S."/>
            <person name="Colman D.R."/>
            <person name="McGlynn S.E."/>
            <person name="Nealson K.H."/>
            <person name="Kurokawa K."/>
            <person name="Hongoh Y."/>
        </authorList>
    </citation>
    <scope>NUCLEOTIDE SEQUENCE [LARGE SCALE GENOMIC DNA]</scope>
    <source>
        <strain evidence="10 12">S03</strain>
        <strain evidence="11 13">S34</strain>
    </source>
</reference>
<accession>A0A6V8NH59</accession>
<dbReference type="Proteomes" id="UP000588083">
    <property type="component" value="Unassembled WGS sequence"/>
</dbReference>
<feature type="transmembrane region" description="Helical" evidence="9">
    <location>
        <begin position="520"/>
        <end position="539"/>
    </location>
</feature>
<protein>
    <submittedName>
        <fullName evidence="10">V/A-type H+/Na+-transporting ATPase subunit I</fullName>
    </submittedName>
</protein>
<feature type="coiled-coil region" evidence="8">
    <location>
        <begin position="101"/>
        <end position="135"/>
    </location>
</feature>
<comment type="similarity">
    <text evidence="2">Belongs to the V-ATPase 116 kDa subunit family.</text>
</comment>
<evidence type="ECO:0000313" key="12">
    <source>
        <dbReference type="Proteomes" id="UP000574717"/>
    </source>
</evidence>
<evidence type="ECO:0000313" key="13">
    <source>
        <dbReference type="Proteomes" id="UP000588083"/>
    </source>
</evidence>
<keyword evidence="8" id="KW-0175">Coiled coil</keyword>
<keyword evidence="7 9" id="KW-0472">Membrane</keyword>
<dbReference type="EMBL" id="BLRU01000112">
    <property type="protein sequence ID" value="GFP19642.1"/>
    <property type="molecule type" value="Genomic_DNA"/>
</dbReference>
<gene>
    <name evidence="10" type="ORF">HKBW3S03_01147</name>
    <name evidence="11" type="ORF">HKBW3S34_01932</name>
</gene>
<evidence type="ECO:0000313" key="11">
    <source>
        <dbReference type="EMBL" id="GFP31013.1"/>
    </source>
</evidence>
<dbReference type="GO" id="GO:0033179">
    <property type="term" value="C:proton-transporting V-type ATPase, V0 domain"/>
    <property type="evidence" value="ECO:0007669"/>
    <property type="project" value="InterPro"/>
</dbReference>
<dbReference type="Gene3D" id="1.20.1460.20">
    <property type="match status" value="1"/>
</dbReference>
<keyword evidence="3" id="KW-0813">Transport</keyword>
<evidence type="ECO:0000256" key="3">
    <source>
        <dbReference type="ARBA" id="ARBA00022448"/>
    </source>
</evidence>
<feature type="transmembrane region" description="Helical" evidence="9">
    <location>
        <begin position="495"/>
        <end position="514"/>
    </location>
</feature>
<proteinExistence type="inferred from homology"/>
<dbReference type="GO" id="GO:0016471">
    <property type="term" value="C:vacuolar proton-transporting V-type ATPase complex"/>
    <property type="evidence" value="ECO:0007669"/>
    <property type="project" value="TreeGrafter"/>
</dbReference>
<dbReference type="PANTHER" id="PTHR11629:SF63">
    <property type="entry name" value="V-TYPE PROTON ATPASE SUBUNIT A"/>
    <property type="match status" value="1"/>
</dbReference>
<evidence type="ECO:0000256" key="5">
    <source>
        <dbReference type="ARBA" id="ARBA00022989"/>
    </source>
</evidence>
<dbReference type="Proteomes" id="UP000574717">
    <property type="component" value="Unassembled WGS sequence"/>
</dbReference>
<dbReference type="PANTHER" id="PTHR11629">
    <property type="entry name" value="VACUOLAR PROTON ATPASES"/>
    <property type="match status" value="1"/>
</dbReference>
<dbReference type="GO" id="GO:0046961">
    <property type="term" value="F:proton-transporting ATPase activity, rotational mechanism"/>
    <property type="evidence" value="ECO:0007669"/>
    <property type="project" value="InterPro"/>
</dbReference>
<evidence type="ECO:0000256" key="6">
    <source>
        <dbReference type="ARBA" id="ARBA00023065"/>
    </source>
</evidence>
<comment type="subcellular location">
    <subcellularLocation>
        <location evidence="1">Membrane</location>
        <topology evidence="1">Multi-pass membrane protein</topology>
    </subcellularLocation>
</comment>
<keyword evidence="13" id="KW-1185">Reference proteome</keyword>
<dbReference type="Gene3D" id="3.30.70.2170">
    <property type="match status" value="1"/>
</dbReference>
<evidence type="ECO:0000256" key="1">
    <source>
        <dbReference type="ARBA" id="ARBA00004141"/>
    </source>
</evidence>
<evidence type="ECO:0000313" key="10">
    <source>
        <dbReference type="EMBL" id="GFP19642.1"/>
    </source>
</evidence>
<feature type="transmembrane region" description="Helical" evidence="9">
    <location>
        <begin position="571"/>
        <end position="591"/>
    </location>
</feature>
<evidence type="ECO:0000256" key="8">
    <source>
        <dbReference type="SAM" id="Coils"/>
    </source>
</evidence>